<gene>
    <name evidence="2" type="ORF">A3B14_02415</name>
</gene>
<sequence length="174" mass="19137">MTSATTLVVSAAGVAASIGTGDVLLIVGLVSIGLIVVGVMALRAVILGLVGDRLPEPQTERLKFREVMRPGSFFFILSAAETEQKRAEEAHEEDDVWEVLSKQLDLWSVMRGFHLTAHEHENVLYTFMDTIGVFHEELTRTCVIENDDVGSHGKADRTRSALYQAFITDPRLPA</sequence>
<keyword evidence="1" id="KW-0812">Transmembrane</keyword>
<evidence type="ECO:0000313" key="3">
    <source>
        <dbReference type="Proteomes" id="UP000176800"/>
    </source>
</evidence>
<dbReference type="Proteomes" id="UP000176800">
    <property type="component" value="Unassembled WGS sequence"/>
</dbReference>
<dbReference type="EMBL" id="MHWE01000025">
    <property type="protein sequence ID" value="OHB02862.1"/>
    <property type="molecule type" value="Genomic_DNA"/>
</dbReference>
<comment type="caution">
    <text evidence="2">The sequence shown here is derived from an EMBL/GenBank/DDBJ whole genome shotgun (WGS) entry which is preliminary data.</text>
</comment>
<keyword evidence="1" id="KW-1133">Transmembrane helix</keyword>
<keyword evidence="1" id="KW-0472">Membrane</keyword>
<proteinExistence type="predicted"/>
<dbReference type="AlphaFoldDB" id="A0A1G2U204"/>
<protein>
    <submittedName>
        <fullName evidence="2">Uncharacterized protein</fullName>
    </submittedName>
</protein>
<accession>A0A1G2U204</accession>
<reference evidence="2 3" key="1">
    <citation type="journal article" date="2016" name="Nat. Commun.">
        <title>Thousands of microbial genomes shed light on interconnected biogeochemical processes in an aquifer system.</title>
        <authorList>
            <person name="Anantharaman K."/>
            <person name="Brown C.T."/>
            <person name="Hug L.A."/>
            <person name="Sharon I."/>
            <person name="Castelle C.J."/>
            <person name="Probst A.J."/>
            <person name="Thomas B.C."/>
            <person name="Singh A."/>
            <person name="Wilkins M.J."/>
            <person name="Karaoz U."/>
            <person name="Brodie E.L."/>
            <person name="Williams K.H."/>
            <person name="Hubbard S.S."/>
            <person name="Banfield J.F."/>
        </authorList>
    </citation>
    <scope>NUCLEOTIDE SEQUENCE [LARGE SCALE GENOMIC DNA]</scope>
</reference>
<organism evidence="2 3">
    <name type="scientific">Candidatus Zambryskibacteria bacterium RIFCSPLOWO2_01_FULL_45_21</name>
    <dbReference type="NCBI Taxonomy" id="1802761"/>
    <lineage>
        <taxon>Bacteria</taxon>
        <taxon>Candidatus Zambryskiibacteriota</taxon>
    </lineage>
</organism>
<evidence type="ECO:0000256" key="1">
    <source>
        <dbReference type="SAM" id="Phobius"/>
    </source>
</evidence>
<feature type="transmembrane region" description="Helical" evidence="1">
    <location>
        <begin position="26"/>
        <end position="51"/>
    </location>
</feature>
<evidence type="ECO:0000313" key="2">
    <source>
        <dbReference type="EMBL" id="OHB02862.1"/>
    </source>
</evidence>
<name>A0A1G2U204_9BACT</name>